<dbReference type="HOGENOM" id="CLU_119559_0_0_11"/>
<proteinExistence type="predicted"/>
<dbReference type="InterPro" id="IPR011991">
    <property type="entry name" value="ArsR-like_HTH"/>
</dbReference>
<dbReference type="EMBL" id="CP011309">
    <property type="protein sequence ID" value="AKF28167.1"/>
    <property type="molecule type" value="Genomic_DNA"/>
</dbReference>
<accession>A0A0F6WRC7</accession>
<dbReference type="CDD" id="cd00090">
    <property type="entry name" value="HTH_ARSR"/>
    <property type="match status" value="1"/>
</dbReference>
<dbReference type="PATRIC" id="fig|92706.3.peg.2448"/>
<dbReference type="AlphaFoldDB" id="A0A0F6WRC7"/>
<dbReference type="InterPro" id="IPR036388">
    <property type="entry name" value="WH-like_DNA-bd_sf"/>
</dbReference>
<keyword evidence="2" id="KW-1185">Reference proteome</keyword>
<dbReference type="RefSeq" id="WP_003859218.1">
    <property type="nucleotide sequence ID" value="NZ_CP011309.1"/>
</dbReference>
<name>A0A0F6WRC7_9CORY</name>
<gene>
    <name evidence="1" type="ORF">YH66_11685</name>
</gene>
<organism evidence="1 2">
    <name type="scientific">[Brevibacterium] flavum</name>
    <dbReference type="NCBI Taxonomy" id="92706"/>
    <lineage>
        <taxon>Bacteria</taxon>
        <taxon>Bacillati</taxon>
        <taxon>Actinomycetota</taxon>
        <taxon>Actinomycetes</taxon>
        <taxon>Mycobacteriales</taxon>
        <taxon>Corynebacteriaceae</taxon>
        <taxon>Corynebacterium</taxon>
    </lineage>
</organism>
<dbReference type="SUPFAM" id="SSF46785">
    <property type="entry name" value="Winged helix' DNA-binding domain"/>
    <property type="match status" value="1"/>
</dbReference>
<protein>
    <submittedName>
        <fullName evidence="1">ArsR family transcriptional regulator</fullName>
    </submittedName>
</protein>
<reference evidence="1 2" key="1">
    <citation type="submission" date="2015-04" db="EMBL/GenBank/DDBJ databases">
        <title>Complete Genome Sequence of Brevibacterium flavum ATCC 15168.</title>
        <authorList>
            <person name="Ahn J."/>
            <person name="Park G."/>
            <person name="Jeon W."/>
            <person name="Jang Y."/>
            <person name="Jang M."/>
            <person name="Lee H."/>
            <person name="Lee H."/>
        </authorList>
    </citation>
    <scope>NUCLEOTIDE SEQUENCE [LARGE SCALE GENOMIC DNA]</scope>
    <source>
        <strain evidence="1 2">ATCC 15168</strain>
    </source>
</reference>
<sequence>MDKSFPTDQNDRDALFQRLEAIEAVIARHEALFAKEGHSINDSPETTDGAIHFSGQFENASGSISYSWSRPPHHLLEEAWDSSFTRLAALAHPQRGLILKQLLNDPCSVSTLCQLGVTSSTGTAYHHLNELESAGWVRKGRGGVYEVPTERIIPLLTIISASENH</sequence>
<evidence type="ECO:0000313" key="2">
    <source>
        <dbReference type="Proteomes" id="UP000034037"/>
    </source>
</evidence>
<dbReference type="Gene3D" id="1.10.10.10">
    <property type="entry name" value="Winged helix-like DNA-binding domain superfamily/Winged helix DNA-binding domain"/>
    <property type="match status" value="1"/>
</dbReference>
<dbReference type="Proteomes" id="UP000034037">
    <property type="component" value="Chromosome"/>
</dbReference>
<dbReference type="InterPro" id="IPR036390">
    <property type="entry name" value="WH_DNA-bd_sf"/>
</dbReference>
<evidence type="ECO:0000313" key="1">
    <source>
        <dbReference type="EMBL" id="AKF28167.1"/>
    </source>
</evidence>